<evidence type="ECO:0000256" key="3">
    <source>
        <dbReference type="ARBA" id="ARBA00022989"/>
    </source>
</evidence>
<feature type="transmembrane region" description="Helical" evidence="5">
    <location>
        <begin position="48"/>
        <end position="68"/>
    </location>
</feature>
<comment type="caution">
    <text evidence="6">The sequence shown here is derived from an EMBL/GenBank/DDBJ whole genome shotgun (WGS) entry which is preliminary data.</text>
</comment>
<feature type="transmembrane region" description="Helical" evidence="5">
    <location>
        <begin position="22"/>
        <end position="41"/>
    </location>
</feature>
<dbReference type="EMBL" id="JBFCZG010000006">
    <property type="protein sequence ID" value="KAL3421341.1"/>
    <property type="molecule type" value="Genomic_DNA"/>
</dbReference>
<name>A0ABR4PE83_9HELO</name>
<reference evidence="6 7" key="1">
    <citation type="submission" date="2024-06" db="EMBL/GenBank/DDBJ databases">
        <title>Complete genome of Phlyctema vagabunda strain 19-DSS-EL-015.</title>
        <authorList>
            <person name="Fiorenzani C."/>
        </authorList>
    </citation>
    <scope>NUCLEOTIDE SEQUENCE [LARGE SCALE GENOMIC DNA]</scope>
    <source>
        <strain evidence="6 7">19-DSS-EL-015</strain>
    </source>
</reference>
<feature type="transmembrane region" description="Helical" evidence="5">
    <location>
        <begin position="240"/>
        <end position="265"/>
    </location>
</feature>
<proteinExistence type="predicted"/>
<accession>A0ABR4PE83</accession>
<evidence type="ECO:0000256" key="5">
    <source>
        <dbReference type="SAM" id="Phobius"/>
    </source>
</evidence>
<dbReference type="Pfam" id="PF04479">
    <property type="entry name" value="RTA1"/>
    <property type="match status" value="1"/>
</dbReference>
<feature type="transmembrane region" description="Helical" evidence="5">
    <location>
        <begin position="159"/>
        <end position="182"/>
    </location>
</feature>
<keyword evidence="3 5" id="KW-1133">Transmembrane helix</keyword>
<keyword evidence="4 5" id="KW-0472">Membrane</keyword>
<gene>
    <name evidence="6" type="ORF">PVAG01_07786</name>
</gene>
<keyword evidence="2 5" id="KW-0812">Transmembrane</keyword>
<sequence length="292" mass="32264">MPALIQSDGKTATTYQYVPSEVAAYIFVVAFGLATLAHVYFMFRYRAAFCIPLVIGGICETFGYYGRAWSHDIPNDIRPLVLQLLLLLTAPIFLAATVYMTLGRIARALKADSRSMIRPSRLTKIFLLADIVCFCTQMAGSGMQSTTSASLADTGGKVVLASLVMQIVIFCGFVLVAYRFHARLKLEPTVASADNQSLAWPRYMYALYAASLSILARNIFRVFEYTEDPTSGVVANHEVIIYIFDGLLMAAVMWVFLVIHPGCLIKAGKRYTEIKDSGHRAPMALLARESKV</sequence>
<organism evidence="6 7">
    <name type="scientific">Phlyctema vagabunda</name>
    <dbReference type="NCBI Taxonomy" id="108571"/>
    <lineage>
        <taxon>Eukaryota</taxon>
        <taxon>Fungi</taxon>
        <taxon>Dikarya</taxon>
        <taxon>Ascomycota</taxon>
        <taxon>Pezizomycotina</taxon>
        <taxon>Leotiomycetes</taxon>
        <taxon>Helotiales</taxon>
        <taxon>Dermateaceae</taxon>
        <taxon>Phlyctema</taxon>
    </lineage>
</organism>
<evidence type="ECO:0000256" key="1">
    <source>
        <dbReference type="ARBA" id="ARBA00004141"/>
    </source>
</evidence>
<dbReference type="Proteomes" id="UP001629113">
    <property type="component" value="Unassembled WGS sequence"/>
</dbReference>
<evidence type="ECO:0000313" key="7">
    <source>
        <dbReference type="Proteomes" id="UP001629113"/>
    </source>
</evidence>
<comment type="subcellular location">
    <subcellularLocation>
        <location evidence="1">Membrane</location>
        <topology evidence="1">Multi-pass membrane protein</topology>
    </subcellularLocation>
</comment>
<evidence type="ECO:0000313" key="6">
    <source>
        <dbReference type="EMBL" id="KAL3421341.1"/>
    </source>
</evidence>
<protein>
    <submittedName>
        <fullName evidence="6">Rta1 domain-containing protein</fullName>
    </submittedName>
</protein>
<evidence type="ECO:0000256" key="4">
    <source>
        <dbReference type="ARBA" id="ARBA00023136"/>
    </source>
</evidence>
<feature type="transmembrane region" description="Helical" evidence="5">
    <location>
        <begin position="203"/>
        <end position="220"/>
    </location>
</feature>
<feature type="transmembrane region" description="Helical" evidence="5">
    <location>
        <begin position="122"/>
        <end position="139"/>
    </location>
</feature>
<dbReference type="PANTHER" id="PTHR31465:SF17">
    <property type="entry name" value="DOMAIN PROTEIN, PUTATIVE (AFU_ORTHOLOGUE AFUA_5G09900)-RELATED"/>
    <property type="match status" value="1"/>
</dbReference>
<dbReference type="InterPro" id="IPR007568">
    <property type="entry name" value="RTA1"/>
</dbReference>
<keyword evidence="7" id="KW-1185">Reference proteome</keyword>
<feature type="transmembrane region" description="Helical" evidence="5">
    <location>
        <begin position="80"/>
        <end position="102"/>
    </location>
</feature>
<evidence type="ECO:0000256" key="2">
    <source>
        <dbReference type="ARBA" id="ARBA00022692"/>
    </source>
</evidence>
<dbReference type="PANTHER" id="PTHR31465">
    <property type="entry name" value="PROTEIN RTA1-RELATED"/>
    <property type="match status" value="1"/>
</dbReference>